<proteinExistence type="predicted"/>
<gene>
    <name evidence="1" type="ORF">LTR37_013405</name>
</gene>
<name>A0ACC3MXZ4_9PEZI</name>
<protein>
    <submittedName>
        <fullName evidence="1">Uncharacterized protein</fullName>
    </submittedName>
</protein>
<accession>A0ACC3MXZ4</accession>
<keyword evidence="2" id="KW-1185">Reference proteome</keyword>
<organism evidence="1 2">
    <name type="scientific">Vermiconidia calcicola</name>
    <dbReference type="NCBI Taxonomy" id="1690605"/>
    <lineage>
        <taxon>Eukaryota</taxon>
        <taxon>Fungi</taxon>
        <taxon>Dikarya</taxon>
        <taxon>Ascomycota</taxon>
        <taxon>Pezizomycotina</taxon>
        <taxon>Dothideomycetes</taxon>
        <taxon>Dothideomycetidae</taxon>
        <taxon>Mycosphaerellales</taxon>
        <taxon>Extremaceae</taxon>
        <taxon>Vermiconidia</taxon>
    </lineage>
</organism>
<dbReference type="Proteomes" id="UP001281147">
    <property type="component" value="Unassembled WGS sequence"/>
</dbReference>
<sequence length="247" mass="27481">MPAMLMSSVYRLFDPTRLDVTIQTYGYRVLADHSYEDAESCGGQAGTQWMDLDGGRCMRLAFNDNWTGKWLPAGEEITKAMEEKYVDEEGDHDWYICWPKDTFETPAPAPEEPPAEQTEPFPTERADTGCYSEGLGWTDLHGDGATDTQEVVDDINVRCQAADGTVLGLNDFWWDCTGWTKAAGGVNHIWYEIQTEGDTTDEVTITTDICTAALNTELDGCSAGSEQNHDSLWFMIDPGEGVCPFKK</sequence>
<evidence type="ECO:0000313" key="1">
    <source>
        <dbReference type="EMBL" id="KAK3705244.1"/>
    </source>
</evidence>
<dbReference type="EMBL" id="JAUTXU010000131">
    <property type="protein sequence ID" value="KAK3705244.1"/>
    <property type="molecule type" value="Genomic_DNA"/>
</dbReference>
<comment type="caution">
    <text evidence="1">The sequence shown here is derived from an EMBL/GenBank/DDBJ whole genome shotgun (WGS) entry which is preliminary data.</text>
</comment>
<reference evidence="1" key="1">
    <citation type="submission" date="2023-07" db="EMBL/GenBank/DDBJ databases">
        <title>Black Yeasts Isolated from many extreme environments.</title>
        <authorList>
            <person name="Coleine C."/>
            <person name="Stajich J.E."/>
            <person name="Selbmann L."/>
        </authorList>
    </citation>
    <scope>NUCLEOTIDE SEQUENCE</scope>
    <source>
        <strain evidence="1">CCFEE 5714</strain>
    </source>
</reference>
<evidence type="ECO:0000313" key="2">
    <source>
        <dbReference type="Proteomes" id="UP001281147"/>
    </source>
</evidence>